<dbReference type="AlphaFoldDB" id="E3JCW3"/>
<feature type="domain" description="Pyridoxamine 5'-phosphate oxidase N-terminal" evidence="2">
    <location>
        <begin position="15"/>
        <end position="133"/>
    </location>
</feature>
<name>E3JCW3_PSEI1</name>
<dbReference type="Pfam" id="PF01243">
    <property type="entry name" value="PNPOx_N"/>
    <property type="match status" value="1"/>
</dbReference>
<protein>
    <submittedName>
        <fullName evidence="3">Putative F420-dependent enzyme</fullName>
    </submittedName>
</protein>
<dbReference type="KEGG" id="fri:FraEuI1c_1902"/>
<keyword evidence="4" id="KW-1185">Reference proteome</keyword>
<dbReference type="OrthoDB" id="159383at2"/>
<gene>
    <name evidence="3" type="ordered locus">FraEuI1c_1902</name>
</gene>
<dbReference type="Proteomes" id="UP000002484">
    <property type="component" value="Chromosome"/>
</dbReference>
<dbReference type="InterPro" id="IPR019920">
    <property type="entry name" value="F420-binding_dom_put"/>
</dbReference>
<organism evidence="3 4">
    <name type="scientific">Pseudofrankia inefficax (strain DSM 45817 / CECT 9037 / DDB 130130 / EuI1c)</name>
    <name type="common">Frankia inefficax</name>
    <dbReference type="NCBI Taxonomy" id="298654"/>
    <lineage>
        <taxon>Bacteria</taxon>
        <taxon>Bacillati</taxon>
        <taxon>Actinomycetota</taxon>
        <taxon>Actinomycetes</taxon>
        <taxon>Frankiales</taxon>
        <taxon>Frankiaceae</taxon>
        <taxon>Pseudofrankia</taxon>
    </lineage>
</organism>
<keyword evidence="1" id="KW-0560">Oxidoreductase</keyword>
<dbReference type="eggNOG" id="COG3871">
    <property type="taxonomic scope" value="Bacteria"/>
</dbReference>
<reference evidence="3 4" key="1">
    <citation type="submission" date="2010-10" db="EMBL/GenBank/DDBJ databases">
        <title>Complete sequence of Frankia sp. EuI1c.</title>
        <authorList>
            <consortium name="US DOE Joint Genome Institute"/>
            <person name="Lucas S."/>
            <person name="Copeland A."/>
            <person name="Lapidus A."/>
            <person name="Cheng J.-F."/>
            <person name="Bruce D."/>
            <person name="Goodwin L."/>
            <person name="Pitluck S."/>
            <person name="Chertkov O."/>
            <person name="Detter J.C."/>
            <person name="Han C."/>
            <person name="Tapia R."/>
            <person name="Land M."/>
            <person name="Hauser L."/>
            <person name="Jeffries C."/>
            <person name="Kyrpides N."/>
            <person name="Ivanova N."/>
            <person name="Mikhailova N."/>
            <person name="Beauchemin N."/>
            <person name="Sen A."/>
            <person name="Sur S.A."/>
            <person name="Gtari M."/>
            <person name="Wall L."/>
            <person name="Tisa L."/>
            <person name="Woyke T."/>
        </authorList>
    </citation>
    <scope>NUCLEOTIDE SEQUENCE [LARGE SCALE GENOMIC DNA]</scope>
    <source>
        <strain evidence="4">DSM 45817 / CECT 9037 / EuI1c</strain>
    </source>
</reference>
<dbReference type="SUPFAM" id="SSF50475">
    <property type="entry name" value="FMN-binding split barrel"/>
    <property type="match status" value="1"/>
</dbReference>
<dbReference type="PANTHER" id="PTHR35176">
    <property type="entry name" value="HEME OXYGENASE HI_0854-RELATED"/>
    <property type="match status" value="1"/>
</dbReference>
<evidence type="ECO:0000259" key="2">
    <source>
        <dbReference type="Pfam" id="PF01243"/>
    </source>
</evidence>
<dbReference type="Gene3D" id="2.30.110.10">
    <property type="entry name" value="Electron Transport, Fmn-binding Protein, Chain A"/>
    <property type="match status" value="1"/>
</dbReference>
<dbReference type="NCBIfam" id="TIGR03618">
    <property type="entry name" value="Rv1155_F420"/>
    <property type="match status" value="1"/>
</dbReference>
<dbReference type="GO" id="GO:0005829">
    <property type="term" value="C:cytosol"/>
    <property type="evidence" value="ECO:0007669"/>
    <property type="project" value="TreeGrafter"/>
</dbReference>
<accession>E3JCW3</accession>
<dbReference type="InParanoid" id="E3JCW3"/>
<dbReference type="PANTHER" id="PTHR35176:SF1">
    <property type="entry name" value="F420H(2)-DEPENDENT BILIVERDIN REDUCTASE"/>
    <property type="match status" value="1"/>
</dbReference>
<dbReference type="GO" id="GO:0070967">
    <property type="term" value="F:coenzyme F420 binding"/>
    <property type="evidence" value="ECO:0007669"/>
    <property type="project" value="TreeGrafter"/>
</dbReference>
<dbReference type="RefSeq" id="WP_013423072.1">
    <property type="nucleotide sequence ID" value="NC_014666.1"/>
</dbReference>
<evidence type="ECO:0000256" key="1">
    <source>
        <dbReference type="ARBA" id="ARBA00023002"/>
    </source>
</evidence>
<evidence type="ECO:0000313" key="4">
    <source>
        <dbReference type="Proteomes" id="UP000002484"/>
    </source>
</evidence>
<dbReference type="InterPro" id="IPR011576">
    <property type="entry name" value="Pyridox_Oxase_N"/>
</dbReference>
<dbReference type="STRING" id="298654.FraEuI1c_1902"/>
<dbReference type="EMBL" id="CP002299">
    <property type="protein sequence ID" value="ADP79953.1"/>
    <property type="molecule type" value="Genomic_DNA"/>
</dbReference>
<dbReference type="GO" id="GO:0016627">
    <property type="term" value="F:oxidoreductase activity, acting on the CH-CH group of donors"/>
    <property type="evidence" value="ECO:0007669"/>
    <property type="project" value="TreeGrafter"/>
</dbReference>
<dbReference type="InterPro" id="IPR012349">
    <property type="entry name" value="Split_barrel_FMN-bd"/>
</dbReference>
<sequence>MVAMGAGEWQAFAAAGTRTGKLATVRADGRPHLAPIWFVLDGDDILFNTGAETVKGRNLRRDGRASLCVDDETPPYSFVIVNGTVTVSEDLAEVRRWAAAIGGRYMGADRAEEFGRRNGVPGELLVRLTPTSVLAERAVAD</sequence>
<dbReference type="HOGENOM" id="CLU_123922_2_0_11"/>
<evidence type="ECO:0000313" key="3">
    <source>
        <dbReference type="EMBL" id="ADP79953.1"/>
    </source>
</evidence>
<proteinExistence type="predicted"/>
<dbReference type="InterPro" id="IPR052019">
    <property type="entry name" value="F420H2_bilvrd_red/Heme_oxyg"/>
</dbReference>